<dbReference type="InterPro" id="IPR006059">
    <property type="entry name" value="SBP"/>
</dbReference>
<gene>
    <name evidence="2" type="ORF">ACFPPD_03975</name>
</gene>
<dbReference type="Gene3D" id="3.40.190.10">
    <property type="entry name" value="Periplasmic binding protein-like II"/>
    <property type="match status" value="2"/>
</dbReference>
<comment type="caution">
    <text evidence="2">The sequence shown here is derived from an EMBL/GenBank/DDBJ whole genome shotgun (WGS) entry which is preliminary data.</text>
</comment>
<evidence type="ECO:0000313" key="2">
    <source>
        <dbReference type="EMBL" id="MFC5467864.1"/>
    </source>
</evidence>
<keyword evidence="1" id="KW-0732">Signal</keyword>
<dbReference type="EMBL" id="JBHSMH010000005">
    <property type="protein sequence ID" value="MFC5467864.1"/>
    <property type="molecule type" value="Genomic_DNA"/>
</dbReference>
<name>A0ABW0LPP7_9BACL</name>
<dbReference type="SUPFAM" id="SSF53850">
    <property type="entry name" value="Periplasmic binding protein-like II"/>
    <property type="match status" value="1"/>
</dbReference>
<feature type="signal peptide" evidence="1">
    <location>
        <begin position="1"/>
        <end position="23"/>
    </location>
</feature>
<dbReference type="PANTHER" id="PTHR43649">
    <property type="entry name" value="ARABINOSE-BINDING PROTEIN-RELATED"/>
    <property type="match status" value="1"/>
</dbReference>
<dbReference type="PANTHER" id="PTHR43649:SF12">
    <property type="entry name" value="DIACETYLCHITOBIOSE BINDING PROTEIN DASA"/>
    <property type="match status" value="1"/>
</dbReference>
<reference evidence="3" key="1">
    <citation type="journal article" date="2019" name="Int. J. Syst. Evol. Microbiol.">
        <title>The Global Catalogue of Microorganisms (GCM) 10K type strain sequencing project: providing services to taxonomists for standard genome sequencing and annotation.</title>
        <authorList>
            <consortium name="The Broad Institute Genomics Platform"/>
            <consortium name="The Broad Institute Genome Sequencing Center for Infectious Disease"/>
            <person name="Wu L."/>
            <person name="Ma J."/>
        </authorList>
    </citation>
    <scope>NUCLEOTIDE SEQUENCE [LARGE SCALE GENOMIC DNA]</scope>
    <source>
        <strain evidence="3">CCUG 57113</strain>
    </source>
</reference>
<protein>
    <submittedName>
        <fullName evidence="2">Extracellular solute-binding protein</fullName>
    </submittedName>
</protein>
<dbReference type="InterPro" id="IPR050490">
    <property type="entry name" value="Bact_solute-bd_prot1"/>
</dbReference>
<accession>A0ABW0LPP7</accession>
<organism evidence="2 3">
    <name type="scientific">Cohnella suwonensis</name>
    <dbReference type="NCBI Taxonomy" id="696072"/>
    <lineage>
        <taxon>Bacteria</taxon>
        <taxon>Bacillati</taxon>
        <taxon>Bacillota</taxon>
        <taxon>Bacilli</taxon>
        <taxon>Bacillales</taxon>
        <taxon>Paenibacillaceae</taxon>
        <taxon>Cohnella</taxon>
    </lineage>
</organism>
<evidence type="ECO:0000313" key="3">
    <source>
        <dbReference type="Proteomes" id="UP001596105"/>
    </source>
</evidence>
<evidence type="ECO:0000256" key="1">
    <source>
        <dbReference type="SAM" id="SignalP"/>
    </source>
</evidence>
<dbReference type="Proteomes" id="UP001596105">
    <property type="component" value="Unassembled WGS sequence"/>
</dbReference>
<proteinExistence type="predicted"/>
<dbReference type="CDD" id="cd13580">
    <property type="entry name" value="PBP2_AlgQ_like_1"/>
    <property type="match status" value="1"/>
</dbReference>
<sequence>MNGKAIKPLWRTTTALLLASAIASCSSGGGKPSGAAGEDDAVLAIPSFEEDPVYGKYDEPVTINIGFKIPDEKNAAGETNDNNPVTRYFEKITNIKVSHSWEAKRDDAFEQKVNLAIDSGDLPDAMVVDRNQLRKLIENDMIADLSDAYERYASDLIKAMYDSTKGIALQDASFGGKLYGLPNIAIDADAPSLLWVRQDWLEKLGLDPPRTFDDIAKVALAFANRDPDGNGKRDTIGLPGDKKVVHGQEKAGLNDFDTLFSAYHAYPRNWIKGASGQVEYGSIAPENREALAMLADWYKRGVIDNEFVLYREASEPIANHTAGLFFGPWWAPFWPLAEAIANDTKAEWRAYASPLDADGKFVTHMSPTTDRFLVVRKGYEHPEAVVRMLNAFTRLERRQDPNVAEVKKLDAFASETGIQPRSYYPFDLLLDYADAITQRYVNVQKALRGEIDPSSLDPDTKKIYEQSVAEKENPKKNMDGWKAANAYEYGGGALYTTDMVQVRGIFYGTTKTMETKWAALQKLENETFLKIIVGDEPIEAFDDFVANWKREGGDRITEEVASIVNGNRE</sequence>
<keyword evidence="3" id="KW-1185">Reference proteome</keyword>
<dbReference type="RefSeq" id="WP_209743340.1">
    <property type="nucleotide sequence ID" value="NZ_JBHSMH010000005.1"/>
</dbReference>
<dbReference type="PROSITE" id="PS51257">
    <property type="entry name" value="PROKAR_LIPOPROTEIN"/>
    <property type="match status" value="1"/>
</dbReference>
<dbReference type="Pfam" id="PF13416">
    <property type="entry name" value="SBP_bac_8"/>
    <property type="match status" value="1"/>
</dbReference>
<feature type="chain" id="PRO_5046439066" evidence="1">
    <location>
        <begin position="24"/>
        <end position="569"/>
    </location>
</feature>